<feature type="transmembrane region" description="Helical" evidence="8">
    <location>
        <begin position="251"/>
        <end position="272"/>
    </location>
</feature>
<feature type="transmembrane region" description="Helical" evidence="8">
    <location>
        <begin position="308"/>
        <end position="331"/>
    </location>
</feature>
<keyword evidence="5 8" id="KW-0812">Transmembrane</keyword>
<dbReference type="PANTHER" id="PTHR23502:SF132">
    <property type="entry name" value="POLYAMINE TRANSPORTER 2-RELATED"/>
    <property type="match status" value="1"/>
</dbReference>
<dbReference type="RefSeq" id="WP_184218983.1">
    <property type="nucleotide sequence ID" value="NZ_JACIIU010000001.1"/>
</dbReference>
<dbReference type="SUPFAM" id="SSF103473">
    <property type="entry name" value="MFS general substrate transporter"/>
    <property type="match status" value="1"/>
</dbReference>
<dbReference type="InterPro" id="IPR020846">
    <property type="entry name" value="MFS_dom"/>
</dbReference>
<feature type="domain" description="Major facilitator superfamily (MFS) profile" evidence="9">
    <location>
        <begin position="6"/>
        <end position="393"/>
    </location>
</feature>
<keyword evidence="7 8" id="KW-0472">Membrane</keyword>
<evidence type="ECO:0000256" key="7">
    <source>
        <dbReference type="ARBA" id="ARBA00023136"/>
    </source>
</evidence>
<evidence type="ECO:0000256" key="3">
    <source>
        <dbReference type="ARBA" id="ARBA00022448"/>
    </source>
</evidence>
<feature type="transmembrane region" description="Helical" evidence="8">
    <location>
        <begin position="163"/>
        <end position="182"/>
    </location>
</feature>
<comment type="caution">
    <text evidence="10">The sequence shown here is derived from an EMBL/GenBank/DDBJ whole genome shotgun (WGS) entry which is preliminary data.</text>
</comment>
<organism evidence="10 11">
    <name type="scientific">Paenochrobactrum gallinarii</name>
    <dbReference type="NCBI Taxonomy" id="643673"/>
    <lineage>
        <taxon>Bacteria</taxon>
        <taxon>Pseudomonadati</taxon>
        <taxon>Pseudomonadota</taxon>
        <taxon>Alphaproteobacteria</taxon>
        <taxon>Hyphomicrobiales</taxon>
        <taxon>Brucellaceae</taxon>
        <taxon>Paenochrobactrum</taxon>
    </lineage>
</organism>
<evidence type="ECO:0000256" key="1">
    <source>
        <dbReference type="ARBA" id="ARBA00004651"/>
    </source>
</evidence>
<evidence type="ECO:0000313" key="10">
    <source>
        <dbReference type="EMBL" id="MBB6259805.1"/>
    </source>
</evidence>
<keyword evidence="11" id="KW-1185">Reference proteome</keyword>
<feature type="transmembrane region" description="Helical" evidence="8">
    <location>
        <begin position="133"/>
        <end position="151"/>
    </location>
</feature>
<comment type="subcellular location">
    <subcellularLocation>
        <location evidence="8">Cell inner membrane</location>
        <topology evidence="8">Multi-pass membrane protein</topology>
    </subcellularLocation>
    <subcellularLocation>
        <location evidence="1">Cell membrane</location>
        <topology evidence="1">Multi-pass membrane protein</topology>
    </subcellularLocation>
</comment>
<dbReference type="CDD" id="cd17320">
    <property type="entry name" value="MFS_MdfA_MDR_like"/>
    <property type="match status" value="1"/>
</dbReference>
<dbReference type="InterPro" id="IPR004812">
    <property type="entry name" value="Efflux_drug-R_Bcr/CmlA"/>
</dbReference>
<evidence type="ECO:0000259" key="9">
    <source>
        <dbReference type="PROSITE" id="PS50850"/>
    </source>
</evidence>
<reference evidence="10 11" key="1">
    <citation type="submission" date="2020-08" db="EMBL/GenBank/DDBJ databases">
        <title>Genomic Encyclopedia of Type Strains, Phase IV (KMG-IV): sequencing the most valuable type-strain genomes for metagenomic binning, comparative biology and taxonomic classification.</title>
        <authorList>
            <person name="Goeker M."/>
        </authorList>
    </citation>
    <scope>NUCLEOTIDE SEQUENCE [LARGE SCALE GENOMIC DNA]</scope>
    <source>
        <strain evidence="10 11">DSM 22336</strain>
    </source>
</reference>
<feature type="transmembrane region" description="Helical" evidence="8">
    <location>
        <begin position="7"/>
        <end position="24"/>
    </location>
</feature>
<evidence type="ECO:0000256" key="6">
    <source>
        <dbReference type="ARBA" id="ARBA00022989"/>
    </source>
</evidence>
<feature type="transmembrane region" description="Helical" evidence="8">
    <location>
        <begin position="369"/>
        <end position="390"/>
    </location>
</feature>
<protein>
    <recommendedName>
        <fullName evidence="8">Bcr/CflA family efflux transporter</fullName>
    </recommendedName>
</protein>
<dbReference type="GO" id="GO:1990961">
    <property type="term" value="P:xenobiotic detoxification by transmembrane export across the plasma membrane"/>
    <property type="evidence" value="ECO:0007669"/>
    <property type="project" value="InterPro"/>
</dbReference>
<feature type="transmembrane region" description="Helical" evidence="8">
    <location>
        <begin position="76"/>
        <end position="96"/>
    </location>
</feature>
<dbReference type="EMBL" id="JACIIU010000001">
    <property type="protein sequence ID" value="MBB6259805.1"/>
    <property type="molecule type" value="Genomic_DNA"/>
</dbReference>
<feature type="transmembrane region" description="Helical" evidence="8">
    <location>
        <begin position="102"/>
        <end position="121"/>
    </location>
</feature>
<dbReference type="NCBIfam" id="TIGR00710">
    <property type="entry name" value="efflux_Bcr_CflA"/>
    <property type="match status" value="1"/>
</dbReference>
<evidence type="ECO:0000256" key="4">
    <source>
        <dbReference type="ARBA" id="ARBA00022475"/>
    </source>
</evidence>
<dbReference type="InterPro" id="IPR011701">
    <property type="entry name" value="MFS"/>
</dbReference>
<dbReference type="AlphaFoldDB" id="A0A841LP61"/>
<evidence type="ECO:0000256" key="2">
    <source>
        <dbReference type="ARBA" id="ARBA00006236"/>
    </source>
</evidence>
<dbReference type="PANTHER" id="PTHR23502">
    <property type="entry name" value="MAJOR FACILITATOR SUPERFAMILY"/>
    <property type="match status" value="1"/>
</dbReference>
<gene>
    <name evidence="10" type="ORF">FHS77_000313</name>
</gene>
<dbReference type="GO" id="GO:0042910">
    <property type="term" value="F:xenobiotic transmembrane transporter activity"/>
    <property type="evidence" value="ECO:0007669"/>
    <property type="project" value="InterPro"/>
</dbReference>
<evidence type="ECO:0000256" key="8">
    <source>
        <dbReference type="RuleBase" id="RU365088"/>
    </source>
</evidence>
<evidence type="ECO:0000256" key="5">
    <source>
        <dbReference type="ARBA" id="ARBA00022692"/>
    </source>
</evidence>
<feature type="transmembrane region" description="Helical" evidence="8">
    <location>
        <begin position="279"/>
        <end position="302"/>
    </location>
</feature>
<dbReference type="GO" id="GO:0005886">
    <property type="term" value="C:plasma membrane"/>
    <property type="evidence" value="ECO:0007669"/>
    <property type="project" value="UniProtKB-SubCell"/>
</dbReference>
<feature type="transmembrane region" description="Helical" evidence="8">
    <location>
        <begin position="211"/>
        <end position="231"/>
    </location>
</feature>
<keyword evidence="3 8" id="KW-0813">Transport</keyword>
<dbReference type="PRINTS" id="PR01036">
    <property type="entry name" value="TCRTETB"/>
</dbReference>
<evidence type="ECO:0000313" key="11">
    <source>
        <dbReference type="Proteomes" id="UP000555393"/>
    </source>
</evidence>
<name>A0A841LP61_9HYPH</name>
<dbReference type="InterPro" id="IPR036259">
    <property type="entry name" value="MFS_trans_sf"/>
</dbReference>
<sequence length="405" mass="42972">MPPAGLLRNALILGLISAIGPFAIDMYLPALPNIGADLHAESGAVQMSLLSFFIAAAISQLFYGPLSDMYGRKVPLYSGLVLFGIGCVGAALSTSIDMLVSFRFLQGIGAAAGMVIPRAIVRDLYTGVDAARLMSLLMLVFSVSPIMAPLSGSLIIDYYSWRMVFWIVLLATLIGIVMLVLWQKETRPVAARVESSLSSALAGYSRLMKDWNFIGLVMIGAMCMAGFMVYLANSSFVFIQQYGFTSREYALAFSVNAISFIGMSQLNGLLASRFGLKRVVLFSVSCAAFILTAMLVAVLSGAHSYPVIASFLFVGFGFLGLVIPTTAVLALEDHGKIAGTASALMGTLQFLMAAIAIGVSSMFSDGTILPMVAGITLSIVAAFVLTLIVLRNKPTMHDLQSSVAG</sequence>
<comment type="similarity">
    <text evidence="2 8">Belongs to the major facilitator superfamily. Bcr/CmlA family.</text>
</comment>
<dbReference type="Proteomes" id="UP000555393">
    <property type="component" value="Unassembled WGS sequence"/>
</dbReference>
<dbReference type="PROSITE" id="PS50850">
    <property type="entry name" value="MFS"/>
    <property type="match status" value="1"/>
</dbReference>
<dbReference type="Pfam" id="PF07690">
    <property type="entry name" value="MFS_1"/>
    <property type="match status" value="1"/>
</dbReference>
<feature type="transmembrane region" description="Helical" evidence="8">
    <location>
        <begin position="343"/>
        <end position="363"/>
    </location>
</feature>
<proteinExistence type="inferred from homology"/>
<dbReference type="Gene3D" id="1.20.1720.10">
    <property type="entry name" value="Multidrug resistance protein D"/>
    <property type="match status" value="1"/>
</dbReference>
<keyword evidence="8" id="KW-0997">Cell inner membrane</keyword>
<keyword evidence="6 8" id="KW-1133">Transmembrane helix</keyword>
<feature type="transmembrane region" description="Helical" evidence="8">
    <location>
        <begin position="44"/>
        <end position="64"/>
    </location>
</feature>
<keyword evidence="4" id="KW-1003">Cell membrane</keyword>
<accession>A0A841LP61</accession>